<dbReference type="EMBL" id="BKCJ010008554">
    <property type="protein sequence ID" value="GEU82814.1"/>
    <property type="molecule type" value="Genomic_DNA"/>
</dbReference>
<accession>A0A6L2NE37</accession>
<reference evidence="1" key="1">
    <citation type="journal article" date="2019" name="Sci. Rep.">
        <title>Draft genome of Tanacetum cinerariifolium, the natural source of mosquito coil.</title>
        <authorList>
            <person name="Yamashiro T."/>
            <person name="Shiraishi A."/>
            <person name="Satake H."/>
            <person name="Nakayama K."/>
        </authorList>
    </citation>
    <scope>NUCLEOTIDE SEQUENCE</scope>
</reference>
<gene>
    <name evidence="1" type="ORF">Tci_054792</name>
</gene>
<dbReference type="AlphaFoldDB" id="A0A6L2NE37"/>
<organism evidence="1">
    <name type="scientific">Tanacetum cinerariifolium</name>
    <name type="common">Dalmatian daisy</name>
    <name type="synonym">Chrysanthemum cinerariifolium</name>
    <dbReference type="NCBI Taxonomy" id="118510"/>
    <lineage>
        <taxon>Eukaryota</taxon>
        <taxon>Viridiplantae</taxon>
        <taxon>Streptophyta</taxon>
        <taxon>Embryophyta</taxon>
        <taxon>Tracheophyta</taxon>
        <taxon>Spermatophyta</taxon>
        <taxon>Magnoliopsida</taxon>
        <taxon>eudicotyledons</taxon>
        <taxon>Gunneridae</taxon>
        <taxon>Pentapetalae</taxon>
        <taxon>asterids</taxon>
        <taxon>campanulids</taxon>
        <taxon>Asterales</taxon>
        <taxon>Asteraceae</taxon>
        <taxon>Asteroideae</taxon>
        <taxon>Anthemideae</taxon>
        <taxon>Anthemidinae</taxon>
        <taxon>Tanacetum</taxon>
    </lineage>
</organism>
<sequence>GEIDKDKNVNLVSEQGEVHETAEPLKNNDEATLVKTLLNIKRSTAKDKGKSIMQETELPKKIKKREMIQLSLNEELAQSYMLKN</sequence>
<protein>
    <submittedName>
        <fullName evidence="1">Uncharacterized protein</fullName>
    </submittedName>
</protein>
<feature type="non-terminal residue" evidence="1">
    <location>
        <position position="1"/>
    </location>
</feature>
<evidence type="ECO:0000313" key="1">
    <source>
        <dbReference type="EMBL" id="GEU82814.1"/>
    </source>
</evidence>
<proteinExistence type="predicted"/>
<comment type="caution">
    <text evidence="1">The sequence shown here is derived from an EMBL/GenBank/DDBJ whole genome shotgun (WGS) entry which is preliminary data.</text>
</comment>
<name>A0A6L2NE37_TANCI</name>